<comment type="caution">
    <text evidence="4">The sequence shown here is derived from an EMBL/GenBank/DDBJ whole genome shotgun (WGS) entry which is preliminary data.</text>
</comment>
<feature type="region of interest" description="Disordered" evidence="1">
    <location>
        <begin position="60"/>
        <end position="112"/>
    </location>
</feature>
<protein>
    <submittedName>
        <fullName evidence="4">TIGR03943 family protein</fullName>
    </submittedName>
</protein>
<sequence length="283" mass="30461">MKRPLQALLLLVSGLGLLHATVFTDLYLRYVKEGMRPLLIASGAVLLLLGAAEAWSLRKPAAPTPNDAQAAPDQTAQHQAPEDTDHSHHDHDHDRDRDHGQDHSHSHGHDHSTPPRIAWLLLLPALSLLFYAPPAIGAYSASREAPKAVAVKDQDEFDPLPATSPLPMTLTDFTSRVQQDRAKAIEGRVVRMTGFATPDGSGDGWYLTRSIFSCCAADTQFVKVRAHGTAAPSADTWVTVTGTWHAGGTLGTNSADVALDVRTIEKVARPTNGYTDALPPLAD</sequence>
<feature type="transmembrane region" description="Helical" evidence="2">
    <location>
        <begin position="117"/>
        <end position="136"/>
    </location>
</feature>
<dbReference type="RefSeq" id="WP_355394506.1">
    <property type="nucleotide sequence ID" value="NZ_JBEXPZ010000009.1"/>
</dbReference>
<keyword evidence="2" id="KW-0472">Membrane</keyword>
<feature type="domain" description="DUF1980" evidence="3">
    <location>
        <begin position="185"/>
        <end position="274"/>
    </location>
</feature>
<accession>A0ABV2USW3</accession>
<organism evidence="4 5">
    <name type="scientific">Streptomyces ossamyceticus</name>
    <dbReference type="NCBI Taxonomy" id="249581"/>
    <lineage>
        <taxon>Bacteria</taxon>
        <taxon>Bacillati</taxon>
        <taxon>Actinomycetota</taxon>
        <taxon>Actinomycetes</taxon>
        <taxon>Kitasatosporales</taxon>
        <taxon>Streptomycetaceae</taxon>
        <taxon>Streptomyces</taxon>
    </lineage>
</organism>
<keyword evidence="2" id="KW-0812">Transmembrane</keyword>
<proteinExistence type="predicted"/>
<reference evidence="4 5" key="1">
    <citation type="submission" date="2024-06" db="EMBL/GenBank/DDBJ databases">
        <title>The Natural Products Discovery Center: Release of the First 8490 Sequenced Strains for Exploring Actinobacteria Biosynthetic Diversity.</title>
        <authorList>
            <person name="Kalkreuter E."/>
            <person name="Kautsar S.A."/>
            <person name="Yang D."/>
            <person name="Bader C.D."/>
            <person name="Teijaro C.N."/>
            <person name="Fluegel L."/>
            <person name="Davis C.M."/>
            <person name="Simpson J.R."/>
            <person name="Lauterbach L."/>
            <person name="Steele A.D."/>
            <person name="Gui C."/>
            <person name="Meng S."/>
            <person name="Li G."/>
            <person name="Viehrig K."/>
            <person name="Ye F."/>
            <person name="Su P."/>
            <person name="Kiefer A.F."/>
            <person name="Nichols A."/>
            <person name="Cepeda A.J."/>
            <person name="Yan W."/>
            <person name="Fan B."/>
            <person name="Jiang Y."/>
            <person name="Adhikari A."/>
            <person name="Zheng C.-J."/>
            <person name="Schuster L."/>
            <person name="Cowan T.M."/>
            <person name="Smanski M.J."/>
            <person name="Chevrette M.G."/>
            <person name="De Carvalho L.P.S."/>
            <person name="Shen B."/>
        </authorList>
    </citation>
    <scope>NUCLEOTIDE SEQUENCE [LARGE SCALE GENOMIC DNA]</scope>
    <source>
        <strain evidence="4 5">NPDC006434</strain>
    </source>
</reference>
<keyword evidence="2" id="KW-1133">Transmembrane helix</keyword>
<feature type="transmembrane region" description="Helical" evidence="2">
    <location>
        <begin position="36"/>
        <end position="55"/>
    </location>
</feature>
<feature type="compositionally biased region" description="Basic and acidic residues" evidence="1">
    <location>
        <begin position="80"/>
        <end position="112"/>
    </location>
</feature>
<dbReference type="Pfam" id="PF21537">
    <property type="entry name" value="DUF1980_C"/>
    <property type="match status" value="1"/>
</dbReference>
<dbReference type="InterPro" id="IPR048447">
    <property type="entry name" value="DUF1980_C"/>
</dbReference>
<evidence type="ECO:0000313" key="4">
    <source>
        <dbReference type="EMBL" id="MET9844634.1"/>
    </source>
</evidence>
<gene>
    <name evidence="4" type="ORF">ABZZ21_08600</name>
</gene>
<dbReference type="NCBIfam" id="TIGR03943">
    <property type="entry name" value="TIGR03943 family putative permease subunit"/>
    <property type="match status" value="1"/>
</dbReference>
<dbReference type="Proteomes" id="UP001550210">
    <property type="component" value="Unassembled WGS sequence"/>
</dbReference>
<evidence type="ECO:0000256" key="2">
    <source>
        <dbReference type="SAM" id="Phobius"/>
    </source>
</evidence>
<dbReference type="InterPro" id="IPR015402">
    <property type="entry name" value="DUF1980"/>
</dbReference>
<dbReference type="EMBL" id="JBEXPZ010000009">
    <property type="protein sequence ID" value="MET9844634.1"/>
    <property type="molecule type" value="Genomic_DNA"/>
</dbReference>
<evidence type="ECO:0000256" key="1">
    <source>
        <dbReference type="SAM" id="MobiDB-lite"/>
    </source>
</evidence>
<evidence type="ECO:0000313" key="5">
    <source>
        <dbReference type="Proteomes" id="UP001550210"/>
    </source>
</evidence>
<keyword evidence="5" id="KW-1185">Reference proteome</keyword>
<evidence type="ECO:0000259" key="3">
    <source>
        <dbReference type="Pfam" id="PF21537"/>
    </source>
</evidence>
<name>A0ABV2USW3_9ACTN</name>